<comment type="caution">
    <text evidence="1">The sequence shown here is derived from an EMBL/GenBank/DDBJ whole genome shotgun (WGS) entry which is preliminary data.</text>
</comment>
<name>A0A2T7G1Z5_9RHOB</name>
<evidence type="ECO:0000313" key="2">
    <source>
        <dbReference type="Proteomes" id="UP000244446"/>
    </source>
</evidence>
<organism evidence="1 2">
    <name type="scientific">Pelagivirga sediminicola</name>
    <dbReference type="NCBI Taxonomy" id="2170575"/>
    <lineage>
        <taxon>Bacteria</taxon>
        <taxon>Pseudomonadati</taxon>
        <taxon>Pseudomonadota</taxon>
        <taxon>Alphaproteobacteria</taxon>
        <taxon>Rhodobacterales</taxon>
        <taxon>Paracoccaceae</taxon>
        <taxon>Pelagivirga</taxon>
    </lineage>
</organism>
<gene>
    <name evidence="1" type="ORF">DC366_19265</name>
</gene>
<evidence type="ECO:0000313" key="1">
    <source>
        <dbReference type="EMBL" id="PVA08437.1"/>
    </source>
</evidence>
<dbReference type="EMBL" id="QCYH01000044">
    <property type="protein sequence ID" value="PVA08437.1"/>
    <property type="molecule type" value="Genomic_DNA"/>
</dbReference>
<proteinExistence type="predicted"/>
<reference evidence="1 2" key="1">
    <citation type="submission" date="2018-04" db="EMBL/GenBank/DDBJ databases">
        <title>Pelagivirga bohaiensis gen. nov., sp. nov., a bacterium isolated from the Bohai Sea.</title>
        <authorList>
            <person name="Ji X."/>
        </authorList>
    </citation>
    <scope>NUCLEOTIDE SEQUENCE [LARGE SCALE GENOMIC DNA]</scope>
    <source>
        <strain evidence="1 2">BH-SD19</strain>
    </source>
</reference>
<sequence>MENRKFAPFGSLSVKLFDGFLFDPRPNTVRIGNPALNKVSLGSCEVVGIIGNFHIWLLLDVFDYRGL</sequence>
<protein>
    <submittedName>
        <fullName evidence="1">Uncharacterized protein</fullName>
    </submittedName>
</protein>
<keyword evidence="2" id="KW-1185">Reference proteome</keyword>
<dbReference type="AlphaFoldDB" id="A0A2T7G1Z5"/>
<accession>A0A2T7G1Z5</accession>
<dbReference type="Proteomes" id="UP000244446">
    <property type="component" value="Unassembled WGS sequence"/>
</dbReference>